<dbReference type="Pfam" id="PF01584">
    <property type="entry name" value="CheW"/>
    <property type="match status" value="2"/>
</dbReference>
<dbReference type="PROSITE" id="PS50110">
    <property type="entry name" value="RESPONSE_REGULATORY"/>
    <property type="match status" value="1"/>
</dbReference>
<dbReference type="CDD" id="cd00088">
    <property type="entry name" value="HPT"/>
    <property type="match status" value="1"/>
</dbReference>
<keyword evidence="2" id="KW-0597">Phosphoprotein</keyword>
<dbReference type="RefSeq" id="WP_218443444.1">
    <property type="nucleotide sequence ID" value="NZ_JAGSPA010000001.1"/>
</dbReference>
<evidence type="ECO:0000259" key="3">
    <source>
        <dbReference type="PROSITE" id="PS50109"/>
    </source>
</evidence>
<dbReference type="InterPro" id="IPR005467">
    <property type="entry name" value="His_kinase_dom"/>
</dbReference>
<gene>
    <name evidence="7" type="ORF">KCG44_00120</name>
</gene>
<evidence type="ECO:0000259" key="6">
    <source>
        <dbReference type="PROSITE" id="PS50894"/>
    </source>
</evidence>
<feature type="modified residue" description="4-aspartylphosphate" evidence="2">
    <location>
        <position position="752"/>
    </location>
</feature>
<dbReference type="Proteomes" id="UP000722336">
    <property type="component" value="Unassembled WGS sequence"/>
</dbReference>
<dbReference type="Pfam" id="PF00072">
    <property type="entry name" value="Response_reg"/>
    <property type="match status" value="1"/>
</dbReference>
<evidence type="ECO:0000259" key="5">
    <source>
        <dbReference type="PROSITE" id="PS50851"/>
    </source>
</evidence>
<dbReference type="InterPro" id="IPR003594">
    <property type="entry name" value="HATPase_dom"/>
</dbReference>
<dbReference type="PROSITE" id="PS50894">
    <property type="entry name" value="HPT"/>
    <property type="match status" value="1"/>
</dbReference>
<sequence length="826" mass="88742">MDDLLPDFLVETAENLQQVDNEIVRFEREPSDVEVLANIFRMVHTVKGSCGFIGLPRLEQLAHAAETLLGKLRDGTLKANPAIVTETLAAIDAIRIITAALAETGKEPETDNAELINRLEALARGETVDGAPAEAPTAAASNDMASQSIRVSVSLLEELMTSVSELVLTRNQLMQEHKQAGHDEMDPPLQRLSAQIYRLQDSVMRTRMQPISGAWNVLPRIVRQLGIDLDKSIDLVMEGGETELDRQMLEMIKDPLTHMVRNSGDHGIETRTARLAAGKPPAGTIHLSAAQEGGHITIDLSDDGCGLNLPKLKEKAVEHGVLTSAQADEASDMQLARLIFMPGMSTAKEVTQISGRGVGMDIVRANIEKIGGTIEVDTKMGEGTRFRIRIPLTLAIMPALIIGVGPEKARAHFAIPQIAVAELVRTDADSEHRVETVAGARVIRLRGRLLPLIDLGHTLGMPGGATDHVLIIRGAGNEYGVLVDEVFDTEELVVKPVSHPLAGLSLYAGNAILGDGQVIMILDANGLAEELGSETQREADALANMDQESKAPLPIAKDAILIFKAGGRPHPRAVPLALVSRIEEIPADAIEWSGKHAVVQLRDELVPVVCLNGRYTPIESGKQAALIFADHGEIIALAVDEVVDIIEANVALELCSDDPERLGTAVVAGKATELIDVAHLFTVDMPKRGASTRRDGAATGARVLVIDDSPFFRNMLTPLLSAAGYQVKAAASVDDALSLRAAGETFDLILSDIEMPGKSGLDFARNIRSGGSWSDLPLVALSSLSDEQDMEAGLQAGFDRYVAKFDRKRLLELLEESVKLDEEAAA</sequence>
<accession>A0ABS6SAF2</accession>
<feature type="domain" description="Histidine kinase" evidence="3">
    <location>
        <begin position="154"/>
        <end position="394"/>
    </location>
</feature>
<keyword evidence="8" id="KW-1185">Reference proteome</keyword>
<proteinExistence type="predicted"/>
<dbReference type="PROSITE" id="PS50109">
    <property type="entry name" value="HIS_KIN"/>
    <property type="match status" value="1"/>
</dbReference>
<dbReference type="PROSITE" id="PS50851">
    <property type="entry name" value="CHEW"/>
    <property type="match status" value="2"/>
</dbReference>
<evidence type="ECO:0000259" key="4">
    <source>
        <dbReference type="PROSITE" id="PS50110"/>
    </source>
</evidence>
<evidence type="ECO:0000313" key="8">
    <source>
        <dbReference type="Proteomes" id="UP000722336"/>
    </source>
</evidence>
<feature type="domain" description="Response regulatory" evidence="4">
    <location>
        <begin position="702"/>
        <end position="819"/>
    </location>
</feature>
<dbReference type="InterPro" id="IPR004105">
    <property type="entry name" value="CheA-like_dim"/>
</dbReference>
<dbReference type="InterPro" id="IPR051315">
    <property type="entry name" value="Bact_Chemotaxis_CheA"/>
</dbReference>
<dbReference type="SMART" id="SM00073">
    <property type="entry name" value="HPT"/>
    <property type="match status" value="1"/>
</dbReference>
<feature type="domain" description="CheW-like" evidence="5">
    <location>
        <begin position="396"/>
        <end position="533"/>
    </location>
</feature>
<dbReference type="CDD" id="cd16916">
    <property type="entry name" value="HATPase_CheA-like"/>
    <property type="match status" value="1"/>
</dbReference>
<dbReference type="Pfam" id="PF02518">
    <property type="entry name" value="HATPase_c"/>
    <property type="match status" value="1"/>
</dbReference>
<feature type="domain" description="HPt" evidence="6">
    <location>
        <begin position="1"/>
        <end position="101"/>
    </location>
</feature>
<dbReference type="SMART" id="SM00387">
    <property type="entry name" value="HATPase_c"/>
    <property type="match status" value="1"/>
</dbReference>
<evidence type="ECO:0000256" key="1">
    <source>
        <dbReference type="PROSITE-ProRule" id="PRU00110"/>
    </source>
</evidence>
<protein>
    <submittedName>
        <fullName evidence="7">Chemotaxis protein CheW</fullName>
    </submittedName>
</protein>
<dbReference type="SMART" id="SM00448">
    <property type="entry name" value="REC"/>
    <property type="match status" value="1"/>
</dbReference>
<comment type="caution">
    <text evidence="7">The sequence shown here is derived from an EMBL/GenBank/DDBJ whole genome shotgun (WGS) entry which is preliminary data.</text>
</comment>
<dbReference type="InterPro" id="IPR002545">
    <property type="entry name" value="CheW-lke_dom"/>
</dbReference>
<dbReference type="PANTHER" id="PTHR43395:SF1">
    <property type="entry name" value="CHEMOTAXIS PROTEIN CHEA"/>
    <property type="match status" value="1"/>
</dbReference>
<dbReference type="SMART" id="SM00260">
    <property type="entry name" value="CheW"/>
    <property type="match status" value="1"/>
</dbReference>
<dbReference type="Pfam" id="PF01627">
    <property type="entry name" value="Hpt"/>
    <property type="match status" value="1"/>
</dbReference>
<feature type="modified residue" description="Phosphohistidine" evidence="1">
    <location>
        <position position="44"/>
    </location>
</feature>
<feature type="domain" description="CheW-like" evidence="5">
    <location>
        <begin position="557"/>
        <end position="686"/>
    </location>
</feature>
<dbReference type="PANTHER" id="PTHR43395">
    <property type="entry name" value="SENSOR HISTIDINE KINASE CHEA"/>
    <property type="match status" value="1"/>
</dbReference>
<organism evidence="7 8">
    <name type="scientific">Pacificimonas pallii</name>
    <dbReference type="NCBI Taxonomy" id="2827236"/>
    <lineage>
        <taxon>Bacteria</taxon>
        <taxon>Pseudomonadati</taxon>
        <taxon>Pseudomonadota</taxon>
        <taxon>Alphaproteobacteria</taxon>
        <taxon>Sphingomonadales</taxon>
        <taxon>Sphingosinicellaceae</taxon>
        <taxon>Pacificimonas</taxon>
    </lineage>
</organism>
<evidence type="ECO:0000256" key="2">
    <source>
        <dbReference type="PROSITE-ProRule" id="PRU00169"/>
    </source>
</evidence>
<dbReference type="InterPro" id="IPR008207">
    <property type="entry name" value="Sig_transdc_His_kin_Hpt_dom"/>
</dbReference>
<dbReference type="InterPro" id="IPR001789">
    <property type="entry name" value="Sig_transdc_resp-reg_receiver"/>
</dbReference>
<evidence type="ECO:0000313" key="7">
    <source>
        <dbReference type="EMBL" id="MBV7255180.1"/>
    </source>
</evidence>
<dbReference type="EMBL" id="JAGSPA010000001">
    <property type="protein sequence ID" value="MBV7255180.1"/>
    <property type="molecule type" value="Genomic_DNA"/>
</dbReference>
<dbReference type="Pfam" id="PF02895">
    <property type="entry name" value="H-kinase_dim"/>
    <property type="match status" value="1"/>
</dbReference>
<name>A0ABS6SAF2_9SPHN</name>
<reference evidence="7 8" key="1">
    <citation type="submission" date="2021-04" db="EMBL/GenBank/DDBJ databases">
        <authorList>
            <person name="Pira H."/>
            <person name="Risdian C."/>
            <person name="Wink J."/>
        </authorList>
    </citation>
    <scope>NUCLEOTIDE SEQUENCE [LARGE SCALE GENOMIC DNA]</scope>
    <source>
        <strain evidence="7 8">WHA3</strain>
    </source>
</reference>
<dbReference type="SMART" id="SM01231">
    <property type="entry name" value="H-kinase_dim"/>
    <property type="match status" value="1"/>
</dbReference>